<dbReference type="Pfam" id="PF06506">
    <property type="entry name" value="PrpR_N"/>
    <property type="match status" value="1"/>
</dbReference>
<comment type="caution">
    <text evidence="6">The sequence shown here is derived from an EMBL/GenBank/DDBJ whole genome shotgun (WGS) entry which is preliminary data.</text>
</comment>
<keyword evidence="1" id="KW-0547">Nucleotide-binding</keyword>
<name>A0A511W037_9BACI</name>
<gene>
    <name evidence="6" type="ORF">AHA02nite_01910</name>
</gene>
<evidence type="ECO:0000313" key="6">
    <source>
        <dbReference type="EMBL" id="GEN44415.1"/>
    </source>
</evidence>
<dbReference type="Proteomes" id="UP000321440">
    <property type="component" value="Unassembled WGS sequence"/>
</dbReference>
<reference evidence="6 7" key="1">
    <citation type="submission" date="2019-07" db="EMBL/GenBank/DDBJ databases">
        <title>Whole genome shotgun sequence of Alkalibacillus haloalkaliphilus NBRC 103110.</title>
        <authorList>
            <person name="Hosoyama A."/>
            <person name="Uohara A."/>
            <person name="Ohji S."/>
            <person name="Ichikawa N."/>
        </authorList>
    </citation>
    <scope>NUCLEOTIDE SEQUENCE [LARGE SCALE GENOMIC DNA]</scope>
    <source>
        <strain evidence="6 7">NBRC 103110</strain>
    </source>
</reference>
<dbReference type="GO" id="GO:0005524">
    <property type="term" value="F:ATP binding"/>
    <property type="evidence" value="ECO:0007669"/>
    <property type="project" value="UniProtKB-KW"/>
</dbReference>
<feature type="domain" description="Sigma-54 factor interaction" evidence="5">
    <location>
        <begin position="303"/>
        <end position="494"/>
    </location>
</feature>
<protein>
    <submittedName>
        <fullName evidence="6">ArsR family transcriptional regulator</fullName>
    </submittedName>
</protein>
<dbReference type="AlphaFoldDB" id="A0A511W037"/>
<proteinExistence type="predicted"/>
<evidence type="ECO:0000256" key="3">
    <source>
        <dbReference type="ARBA" id="ARBA00023015"/>
    </source>
</evidence>
<dbReference type="Pfam" id="PF14532">
    <property type="entry name" value="Sigma54_activ_2"/>
    <property type="match status" value="1"/>
</dbReference>
<dbReference type="EMBL" id="BJYA01000001">
    <property type="protein sequence ID" value="GEN44415.1"/>
    <property type="molecule type" value="Genomic_DNA"/>
</dbReference>
<organism evidence="6 7">
    <name type="scientific">Alkalibacillus haloalkaliphilus</name>
    <dbReference type="NCBI Taxonomy" id="94136"/>
    <lineage>
        <taxon>Bacteria</taxon>
        <taxon>Bacillati</taxon>
        <taxon>Bacillota</taxon>
        <taxon>Bacilli</taxon>
        <taxon>Bacillales</taxon>
        <taxon>Bacillaceae</taxon>
        <taxon>Alkalibacillus</taxon>
    </lineage>
</organism>
<dbReference type="GO" id="GO:0006355">
    <property type="term" value="P:regulation of DNA-templated transcription"/>
    <property type="evidence" value="ECO:0007669"/>
    <property type="project" value="InterPro"/>
</dbReference>
<dbReference type="InterPro" id="IPR027417">
    <property type="entry name" value="P-loop_NTPase"/>
</dbReference>
<keyword evidence="3" id="KW-0805">Transcription regulation</keyword>
<dbReference type="Gene3D" id="1.10.10.60">
    <property type="entry name" value="Homeodomain-like"/>
    <property type="match status" value="1"/>
</dbReference>
<evidence type="ECO:0000313" key="7">
    <source>
        <dbReference type="Proteomes" id="UP000321440"/>
    </source>
</evidence>
<dbReference type="SUPFAM" id="SSF52540">
    <property type="entry name" value="P-loop containing nucleoside triphosphate hydrolases"/>
    <property type="match status" value="1"/>
</dbReference>
<dbReference type="GO" id="GO:0000156">
    <property type="term" value="F:phosphorelay response regulator activity"/>
    <property type="evidence" value="ECO:0007669"/>
    <property type="project" value="InterPro"/>
</dbReference>
<dbReference type="GO" id="GO:0043565">
    <property type="term" value="F:sequence-specific DNA binding"/>
    <property type="evidence" value="ECO:0007669"/>
    <property type="project" value="InterPro"/>
</dbReference>
<dbReference type="Gene3D" id="3.40.50.2300">
    <property type="match status" value="1"/>
</dbReference>
<keyword evidence="2" id="KW-0067">ATP-binding</keyword>
<dbReference type="SUPFAM" id="SSF159800">
    <property type="entry name" value="PrpR receptor domain-like"/>
    <property type="match status" value="1"/>
</dbReference>
<keyword evidence="4" id="KW-0804">Transcription</keyword>
<evidence type="ECO:0000256" key="1">
    <source>
        <dbReference type="ARBA" id="ARBA00022741"/>
    </source>
</evidence>
<dbReference type="InterPro" id="IPR002078">
    <property type="entry name" value="Sigma_54_int"/>
</dbReference>
<dbReference type="InterPro" id="IPR010524">
    <property type="entry name" value="Sig_transdc_resp-reg_PrpR_N"/>
</dbReference>
<dbReference type="Gene3D" id="1.10.8.60">
    <property type="match status" value="1"/>
</dbReference>
<dbReference type="SUPFAM" id="SSF46689">
    <property type="entry name" value="Homeodomain-like"/>
    <property type="match status" value="1"/>
</dbReference>
<sequence length="568" mass="64989">MDIKVKFIAPYESMVPVIEECRDELIGVDLSVEVGNMEEGAKVGKRSEEEGYDVIISRAATAHLIREVTNIPVIDVSMSGYDLLRVLTMTSNFDQKKVLVCYPTMTLGAQAIIDILDLNVDVFTIEHADEIKSTVIELKEMGYQLIIGDVGTTEAAINYGLESFLIQTGRETVMDAIDLAKKQYEFYEWNLSKIELLSEVIHKKYDDFMIVNEKGEALIDVWDTFSNCPIEEDKVVNITKEVPITNKINWRYYVKENEQVDIKIETLENNGENYFLLSFFRNNDLLSQLPWVQKVEIKQKPNVIAESEAMNAVMRVIHSGLETHNLFFLVGDPGTGRGLLAQYMHDLSQTGKTFLEVDLNRCQYEYLDELLASHVGTIYLRHASQLAKERFDILSRFLNKAIEANIKVVISVTESLLHRFDSKLSYKALEIFVPSINEREEDLKGLLALFVAHFHQNLGTSVIKVQSDVALELAKYDWPGQVRELRSFIQTVVLAEKGYVLKADQVNRYLKEKRESRSKSIYQLEGTLEDIEIQVIESVLEEENYNQSKAAKRLGINRSTLWRKLKKA</sequence>
<dbReference type="Pfam" id="PF02954">
    <property type="entry name" value="HTH_8"/>
    <property type="match status" value="1"/>
</dbReference>
<dbReference type="Gene3D" id="3.40.50.300">
    <property type="entry name" value="P-loop containing nucleotide triphosphate hydrolases"/>
    <property type="match status" value="1"/>
</dbReference>
<dbReference type="Pfam" id="PF25601">
    <property type="entry name" value="AAA_lid_14"/>
    <property type="match status" value="1"/>
</dbReference>
<evidence type="ECO:0000256" key="4">
    <source>
        <dbReference type="ARBA" id="ARBA00023163"/>
    </source>
</evidence>
<dbReference type="InterPro" id="IPR058031">
    <property type="entry name" value="AAA_lid_NorR"/>
</dbReference>
<keyword evidence="7" id="KW-1185">Reference proteome</keyword>
<dbReference type="PROSITE" id="PS50045">
    <property type="entry name" value="SIGMA54_INTERACT_4"/>
    <property type="match status" value="1"/>
</dbReference>
<evidence type="ECO:0000259" key="5">
    <source>
        <dbReference type="PROSITE" id="PS50045"/>
    </source>
</evidence>
<dbReference type="Gene3D" id="3.40.50.10660">
    <property type="entry name" value="PrpR receptor domain-like"/>
    <property type="match status" value="1"/>
</dbReference>
<dbReference type="PANTHER" id="PTHR32071">
    <property type="entry name" value="TRANSCRIPTIONAL REGULATORY PROTEIN"/>
    <property type="match status" value="1"/>
</dbReference>
<accession>A0A511W037</accession>
<dbReference type="InterPro" id="IPR009057">
    <property type="entry name" value="Homeodomain-like_sf"/>
</dbReference>
<dbReference type="PRINTS" id="PR01590">
    <property type="entry name" value="HTHFIS"/>
</dbReference>
<dbReference type="InterPro" id="IPR002197">
    <property type="entry name" value="HTH_Fis"/>
</dbReference>
<dbReference type="RefSeq" id="WP_146813483.1">
    <property type="nucleotide sequence ID" value="NZ_BJYA01000001.1"/>
</dbReference>
<dbReference type="OrthoDB" id="9771372at2"/>
<evidence type="ECO:0000256" key="2">
    <source>
        <dbReference type="ARBA" id="ARBA00022840"/>
    </source>
</evidence>